<reference evidence="2" key="1">
    <citation type="submission" date="2016-11" db="EMBL/GenBank/DDBJ databases">
        <authorList>
            <person name="Varghese N."/>
            <person name="Submissions S."/>
        </authorList>
    </citation>
    <scope>NUCLEOTIDE SEQUENCE [LARGE SCALE GENOMIC DNA]</scope>
    <source>
        <strain evidence="2">DSM 22623</strain>
    </source>
</reference>
<evidence type="ECO:0000313" key="1">
    <source>
        <dbReference type="EMBL" id="SHI81448.1"/>
    </source>
</evidence>
<dbReference type="InterPro" id="IPR036694">
    <property type="entry name" value="Dodecin-like_sf"/>
</dbReference>
<dbReference type="InterPro" id="IPR025543">
    <property type="entry name" value="Dodecin-like"/>
</dbReference>
<evidence type="ECO:0000313" key="2">
    <source>
        <dbReference type="Proteomes" id="UP000184432"/>
    </source>
</evidence>
<proteinExistence type="predicted"/>
<organism evidence="1 2">
    <name type="scientific">Aquimarina spongiae</name>
    <dbReference type="NCBI Taxonomy" id="570521"/>
    <lineage>
        <taxon>Bacteria</taxon>
        <taxon>Pseudomonadati</taxon>
        <taxon>Bacteroidota</taxon>
        <taxon>Flavobacteriia</taxon>
        <taxon>Flavobacteriales</taxon>
        <taxon>Flavobacteriaceae</taxon>
        <taxon>Aquimarina</taxon>
    </lineage>
</organism>
<sequence>MAIVKTIEVIASSEKGWDDAAKNAIKQAGKSVKNIRSAWVSDQKVIVKDNEIAEYRVNLKISFEID</sequence>
<dbReference type="Gene3D" id="3.30.1660.10">
    <property type="entry name" value="Flavin-binding protein dodecin"/>
    <property type="match status" value="1"/>
</dbReference>
<dbReference type="STRING" id="570521.SAMN04488508_103264"/>
<name>A0A1M6E822_9FLAO</name>
<dbReference type="PANTHER" id="PTHR39324">
    <property type="entry name" value="CALCIUM DODECIN"/>
    <property type="match status" value="1"/>
</dbReference>
<protein>
    <recommendedName>
        <fullName evidence="3">Dodecin domain-containing protein</fullName>
    </recommendedName>
</protein>
<dbReference type="RefSeq" id="WP_073315610.1">
    <property type="nucleotide sequence ID" value="NZ_FQYP01000003.1"/>
</dbReference>
<keyword evidence="2" id="KW-1185">Reference proteome</keyword>
<gene>
    <name evidence="1" type="ORF">SAMN04488508_103264</name>
</gene>
<dbReference type="Pfam" id="PF07311">
    <property type="entry name" value="Dodecin"/>
    <property type="match status" value="1"/>
</dbReference>
<dbReference type="Proteomes" id="UP000184432">
    <property type="component" value="Unassembled WGS sequence"/>
</dbReference>
<dbReference type="SUPFAM" id="SSF89807">
    <property type="entry name" value="Dodecin-like"/>
    <property type="match status" value="1"/>
</dbReference>
<dbReference type="PANTHER" id="PTHR39324:SF1">
    <property type="entry name" value="CALCIUM DODECIN"/>
    <property type="match status" value="1"/>
</dbReference>
<dbReference type="OrthoDB" id="1525133at2"/>
<evidence type="ECO:0008006" key="3">
    <source>
        <dbReference type="Google" id="ProtNLM"/>
    </source>
</evidence>
<dbReference type="AlphaFoldDB" id="A0A1M6E822"/>
<dbReference type="InterPro" id="IPR009923">
    <property type="entry name" value="Dodecin"/>
</dbReference>
<accession>A0A1M6E822</accession>
<dbReference type="EMBL" id="FQYP01000003">
    <property type="protein sequence ID" value="SHI81448.1"/>
    <property type="molecule type" value="Genomic_DNA"/>
</dbReference>